<keyword evidence="1" id="KW-1133">Transmembrane helix</keyword>
<dbReference type="PANTHER" id="PTHR30163:SF8">
    <property type="entry name" value="LYTIC MUREIN TRANSGLYCOSYLASE"/>
    <property type="match status" value="1"/>
</dbReference>
<dbReference type="GO" id="GO:0008933">
    <property type="term" value="F:peptidoglycan lytic transglycosylase activity"/>
    <property type="evidence" value="ECO:0007669"/>
    <property type="project" value="TreeGrafter"/>
</dbReference>
<dbReference type="InterPro" id="IPR043426">
    <property type="entry name" value="MltB-like"/>
</dbReference>
<dbReference type="GO" id="GO:0009253">
    <property type="term" value="P:peptidoglycan catabolic process"/>
    <property type="evidence" value="ECO:0007669"/>
    <property type="project" value="TreeGrafter"/>
</dbReference>
<name>A0A5C8UUM0_9MICO</name>
<evidence type="ECO:0000259" key="2">
    <source>
        <dbReference type="Pfam" id="PF13406"/>
    </source>
</evidence>
<dbReference type="RefSeq" id="WP_147781923.1">
    <property type="nucleotide sequence ID" value="NZ_VRMG01000003.1"/>
</dbReference>
<dbReference type="PANTHER" id="PTHR30163">
    <property type="entry name" value="MEMBRANE-BOUND LYTIC MUREIN TRANSGLYCOSYLASE B"/>
    <property type="match status" value="1"/>
</dbReference>
<keyword evidence="1" id="KW-0812">Transmembrane</keyword>
<keyword evidence="1" id="KW-0472">Membrane</keyword>
<evidence type="ECO:0000313" key="4">
    <source>
        <dbReference type="Proteomes" id="UP000321379"/>
    </source>
</evidence>
<dbReference type="SUPFAM" id="SSF53955">
    <property type="entry name" value="Lysozyme-like"/>
    <property type="match status" value="1"/>
</dbReference>
<sequence length="256" mass="25837">MRILWSVLLAVGAVVVGVAVIAGIVILGAPQPRADVAAPAGRPPRWAAPAPVARSASPAAVGVATLPAADWITRVSAASGIPARALESYAGVAIQMSGANPGCDIGWNTLAAIGEVESRHGTIFGGSIDASGLASPSIYGVPLDGGSFAKVPDTDKGAIDGDATIDRAVGPMQLIPGSWRNWHTDANGDGREDPQNIDDATMAAAHYLCRASPAMGAEEGWRAGVRAYNGSDQYVADVARYAASYATVAAKAAPAG</sequence>
<gene>
    <name evidence="3" type="ORF">FVP33_01820</name>
</gene>
<accession>A0A5C8UUM0</accession>
<evidence type="ECO:0000256" key="1">
    <source>
        <dbReference type="SAM" id="Phobius"/>
    </source>
</evidence>
<feature type="transmembrane region" description="Helical" evidence="1">
    <location>
        <begin position="7"/>
        <end position="29"/>
    </location>
</feature>
<proteinExistence type="predicted"/>
<feature type="domain" description="Transglycosylase SLT" evidence="2">
    <location>
        <begin position="168"/>
        <end position="236"/>
    </location>
</feature>
<comment type="caution">
    <text evidence="3">The sequence shown here is derived from an EMBL/GenBank/DDBJ whole genome shotgun (WGS) entry which is preliminary data.</text>
</comment>
<keyword evidence="4" id="KW-1185">Reference proteome</keyword>
<evidence type="ECO:0000313" key="3">
    <source>
        <dbReference type="EMBL" id="TXN32377.1"/>
    </source>
</evidence>
<dbReference type="Proteomes" id="UP000321379">
    <property type="component" value="Unassembled WGS sequence"/>
</dbReference>
<dbReference type="EMBL" id="VRMG01000003">
    <property type="protein sequence ID" value="TXN32377.1"/>
    <property type="molecule type" value="Genomic_DNA"/>
</dbReference>
<reference evidence="3 4" key="1">
    <citation type="submission" date="2019-08" db="EMBL/GenBank/DDBJ databases">
        <title>Bacterial whole genome sequence for Glaciihabitans sp. CHu50b-6-2.</title>
        <authorList>
            <person name="Jin L."/>
        </authorList>
    </citation>
    <scope>NUCLEOTIDE SEQUENCE [LARGE SCALE GENOMIC DNA]</scope>
    <source>
        <strain evidence="3 4">CHu50b-6-2</strain>
    </source>
</reference>
<protein>
    <recommendedName>
        <fullName evidence="2">Transglycosylase SLT domain-containing protein</fullName>
    </recommendedName>
</protein>
<dbReference type="InterPro" id="IPR023346">
    <property type="entry name" value="Lysozyme-like_dom_sf"/>
</dbReference>
<dbReference type="Gene3D" id="1.10.530.10">
    <property type="match status" value="1"/>
</dbReference>
<organism evidence="3 4">
    <name type="scientific">Lacisediminihabitans profunda</name>
    <dbReference type="NCBI Taxonomy" id="2594790"/>
    <lineage>
        <taxon>Bacteria</taxon>
        <taxon>Bacillati</taxon>
        <taxon>Actinomycetota</taxon>
        <taxon>Actinomycetes</taxon>
        <taxon>Micrococcales</taxon>
        <taxon>Microbacteriaceae</taxon>
        <taxon>Lacisediminihabitans</taxon>
    </lineage>
</organism>
<dbReference type="InterPro" id="IPR031304">
    <property type="entry name" value="SLT_2"/>
</dbReference>
<dbReference type="AlphaFoldDB" id="A0A5C8UUM0"/>
<dbReference type="Pfam" id="PF13406">
    <property type="entry name" value="SLT_2"/>
    <property type="match status" value="1"/>
</dbReference>